<feature type="non-terminal residue" evidence="6">
    <location>
        <position position="253"/>
    </location>
</feature>
<dbReference type="GeneID" id="18907591"/>
<dbReference type="FunFam" id="3.40.50.300:FF:000216">
    <property type="entry name" value="Type VII secretion ATPase EccA"/>
    <property type="match status" value="1"/>
</dbReference>
<dbReference type="Gene3D" id="3.40.50.300">
    <property type="entry name" value="P-loop containing nucleotide triphosphate hydrolases"/>
    <property type="match status" value="1"/>
</dbReference>
<dbReference type="PRINTS" id="PR00819">
    <property type="entry name" value="CBXCFQXSUPER"/>
</dbReference>
<evidence type="ECO:0000256" key="1">
    <source>
        <dbReference type="ARBA" id="ARBA00010378"/>
    </source>
</evidence>
<evidence type="ECO:0000256" key="2">
    <source>
        <dbReference type="ARBA" id="ARBA00022741"/>
    </source>
</evidence>
<evidence type="ECO:0000256" key="3">
    <source>
        <dbReference type="ARBA" id="ARBA00022840"/>
    </source>
</evidence>
<evidence type="ECO:0000259" key="5">
    <source>
        <dbReference type="SMART" id="SM00382"/>
    </source>
</evidence>
<dbReference type="GO" id="GO:0016887">
    <property type="term" value="F:ATP hydrolysis activity"/>
    <property type="evidence" value="ECO:0007669"/>
    <property type="project" value="InterPro"/>
</dbReference>
<proteinExistence type="inferred from homology"/>
<reference evidence="6 7" key="1">
    <citation type="journal article" date="2012" name="BMC Genomics">
        <title>Comparative genomics of the white-rot fungi, Phanerochaete carnosa and P. chrysosporium, to elucidate the genetic basis of the distinct wood types they colonize.</title>
        <authorList>
            <person name="Suzuki H."/>
            <person name="MacDonald J."/>
            <person name="Syed K."/>
            <person name="Salamov A."/>
            <person name="Hori C."/>
            <person name="Aerts A."/>
            <person name="Henrissat B."/>
            <person name="Wiebenga A."/>
            <person name="vanKuyk P.A."/>
            <person name="Barry K."/>
            <person name="Lindquist E."/>
            <person name="LaButti K."/>
            <person name="Lapidus A."/>
            <person name="Lucas S."/>
            <person name="Coutinho P."/>
            <person name="Gong Y."/>
            <person name="Samejima M."/>
            <person name="Mahadevan R."/>
            <person name="Abou-Zaid M."/>
            <person name="de Vries R.P."/>
            <person name="Igarashi K."/>
            <person name="Yadav J.S."/>
            <person name="Grigoriev I.V."/>
            <person name="Master E.R."/>
        </authorList>
    </citation>
    <scope>NUCLEOTIDE SEQUENCE [LARGE SCALE GENOMIC DNA]</scope>
    <source>
        <strain evidence="6 7">HHB-10118-sp</strain>
    </source>
</reference>
<accession>K5VAG1</accession>
<evidence type="ECO:0000313" key="7">
    <source>
        <dbReference type="Proteomes" id="UP000008370"/>
    </source>
</evidence>
<feature type="region of interest" description="Disordered" evidence="4">
    <location>
        <begin position="1"/>
        <end position="20"/>
    </location>
</feature>
<dbReference type="PANTHER" id="PTHR43392">
    <property type="entry name" value="AAA-TYPE ATPASE FAMILY PROTEIN / ANKYRIN REPEAT FAMILY PROTEIN"/>
    <property type="match status" value="1"/>
</dbReference>
<dbReference type="SMART" id="SM00382">
    <property type="entry name" value="AAA"/>
    <property type="match status" value="1"/>
</dbReference>
<dbReference type="OrthoDB" id="2423195at2759"/>
<dbReference type="InterPro" id="IPR050773">
    <property type="entry name" value="CbxX/CfxQ_RuBisCO_ESX"/>
</dbReference>
<gene>
    <name evidence="6" type="ORF">PHACADRAFT_109430</name>
</gene>
<name>K5VAG1_PHACS</name>
<dbReference type="STRING" id="650164.K5VAG1"/>
<dbReference type="GO" id="GO:0005524">
    <property type="term" value="F:ATP binding"/>
    <property type="evidence" value="ECO:0007669"/>
    <property type="project" value="UniProtKB-KW"/>
</dbReference>
<evidence type="ECO:0000256" key="4">
    <source>
        <dbReference type="SAM" id="MobiDB-lite"/>
    </source>
</evidence>
<organism evidence="6 7">
    <name type="scientific">Phanerochaete carnosa (strain HHB-10118-sp)</name>
    <name type="common">White-rot fungus</name>
    <name type="synonym">Peniophora carnosa</name>
    <dbReference type="NCBI Taxonomy" id="650164"/>
    <lineage>
        <taxon>Eukaryota</taxon>
        <taxon>Fungi</taxon>
        <taxon>Dikarya</taxon>
        <taxon>Basidiomycota</taxon>
        <taxon>Agaricomycotina</taxon>
        <taxon>Agaricomycetes</taxon>
        <taxon>Polyporales</taxon>
        <taxon>Phanerochaetaceae</taxon>
        <taxon>Phanerochaete</taxon>
    </lineage>
</organism>
<dbReference type="CDD" id="cd00009">
    <property type="entry name" value="AAA"/>
    <property type="match status" value="1"/>
</dbReference>
<sequence length="253" mass="28359">MASPSWRARPPLSTVNSTPLLPLSKAEREWQRQKNTEGAHNPAIDAIMEMTGLEEVKAQVLRIKAKIDTTQRQGASLKDERFNVVLRGNPGTGKTTVARHYAKFLASVGIVPGDSFIEMTGSRLAHDGVRDIKEQIEEMRDEGGGAIFVDEAYQLTEGHNFCGGPVLDFLLGEMEKSAGEIVFIFAGYSKQMEKFFEHNPGLSSRVPYSLQFKDYTDLELLYMFGKLILKKYNGQMKVEGGMFGLYMRIAIRR</sequence>
<keyword evidence="3" id="KW-0067">ATP-binding</keyword>
<dbReference type="SUPFAM" id="SSF52540">
    <property type="entry name" value="P-loop containing nucleoside triphosphate hydrolases"/>
    <property type="match status" value="1"/>
</dbReference>
<dbReference type="InterPro" id="IPR000641">
    <property type="entry name" value="CbxX/CfxQ"/>
</dbReference>
<dbReference type="InParanoid" id="K5VAG1"/>
<dbReference type="EMBL" id="JH931462">
    <property type="protein sequence ID" value="EKM48078.1"/>
    <property type="molecule type" value="Genomic_DNA"/>
</dbReference>
<evidence type="ECO:0000313" key="6">
    <source>
        <dbReference type="EMBL" id="EKM48078.1"/>
    </source>
</evidence>
<comment type="similarity">
    <text evidence="1">Belongs to the CbxX/CfxQ family.</text>
</comment>
<dbReference type="Pfam" id="PF00004">
    <property type="entry name" value="AAA"/>
    <property type="match status" value="1"/>
</dbReference>
<dbReference type="AlphaFoldDB" id="K5VAG1"/>
<dbReference type="KEGG" id="pco:PHACADRAFT_109430"/>
<dbReference type="PANTHER" id="PTHR43392:SF2">
    <property type="entry name" value="AAA-TYPE ATPASE FAMILY PROTEIN _ ANKYRIN REPEAT FAMILY PROTEIN"/>
    <property type="match status" value="1"/>
</dbReference>
<dbReference type="InterPro" id="IPR003959">
    <property type="entry name" value="ATPase_AAA_core"/>
</dbReference>
<feature type="domain" description="AAA+ ATPase" evidence="5">
    <location>
        <begin position="80"/>
        <end position="216"/>
    </location>
</feature>
<keyword evidence="7" id="KW-1185">Reference proteome</keyword>
<dbReference type="InterPro" id="IPR027417">
    <property type="entry name" value="P-loop_NTPase"/>
</dbReference>
<dbReference type="RefSeq" id="XP_007403371.1">
    <property type="nucleotide sequence ID" value="XM_007403309.1"/>
</dbReference>
<keyword evidence="2" id="KW-0547">Nucleotide-binding</keyword>
<dbReference type="Proteomes" id="UP000008370">
    <property type="component" value="Unassembled WGS sequence"/>
</dbReference>
<dbReference type="InterPro" id="IPR003593">
    <property type="entry name" value="AAA+_ATPase"/>
</dbReference>
<dbReference type="HOGENOM" id="CLU_1098822_0_0_1"/>
<protein>
    <recommendedName>
        <fullName evidence="5">AAA+ ATPase domain-containing protein</fullName>
    </recommendedName>
</protein>